<evidence type="ECO:0000313" key="3">
    <source>
        <dbReference type="Proteomes" id="UP000676649"/>
    </source>
</evidence>
<evidence type="ECO:0000256" key="1">
    <source>
        <dbReference type="SAM" id="MobiDB-lite"/>
    </source>
</evidence>
<dbReference type="KEGG" id="mpad:KEF85_01910"/>
<dbReference type="Proteomes" id="UP000676649">
    <property type="component" value="Chromosome"/>
</dbReference>
<dbReference type="RefSeq" id="WP_215583031.1">
    <property type="nucleotide sequence ID" value="NZ_CP073754.1"/>
</dbReference>
<gene>
    <name evidence="2" type="ORF">KEF85_01910</name>
</gene>
<sequence>MSSNPQKTSVPSADKLSKQPASLSPVNEQDERYPGTFFRVPGVPMPGKTTWSLAK</sequence>
<proteinExistence type="predicted"/>
<evidence type="ECO:0000313" key="2">
    <source>
        <dbReference type="EMBL" id="QWF71272.1"/>
    </source>
</evidence>
<name>A0A975MNW8_9GAMM</name>
<dbReference type="AlphaFoldDB" id="A0A975MNW8"/>
<feature type="region of interest" description="Disordered" evidence="1">
    <location>
        <begin position="1"/>
        <end position="55"/>
    </location>
</feature>
<protein>
    <submittedName>
        <fullName evidence="2">Uncharacterized protein</fullName>
    </submittedName>
</protein>
<organism evidence="2 3">
    <name type="scientific">Methylomonas paludis</name>
    <dbReference type="NCBI Taxonomy" id="1173101"/>
    <lineage>
        <taxon>Bacteria</taxon>
        <taxon>Pseudomonadati</taxon>
        <taxon>Pseudomonadota</taxon>
        <taxon>Gammaproteobacteria</taxon>
        <taxon>Methylococcales</taxon>
        <taxon>Methylococcaceae</taxon>
        <taxon>Methylomonas</taxon>
    </lineage>
</organism>
<keyword evidence="3" id="KW-1185">Reference proteome</keyword>
<feature type="compositionally biased region" description="Polar residues" evidence="1">
    <location>
        <begin position="1"/>
        <end position="11"/>
    </location>
</feature>
<dbReference type="EMBL" id="CP073754">
    <property type="protein sequence ID" value="QWF71272.1"/>
    <property type="molecule type" value="Genomic_DNA"/>
</dbReference>
<accession>A0A975MNW8</accession>
<reference evidence="2" key="1">
    <citation type="submission" date="2021-04" db="EMBL/GenBank/DDBJ databases">
        <title>Draft genome sequence data of methanotrophic Methylovulum sp. strain S1L and Methylomonas sp. strain S2AM isolated from boreal lake water columns.</title>
        <authorList>
            <person name="Rissanen A.J."/>
            <person name="Mangayil R."/>
            <person name="Svenning M.M."/>
            <person name="Khanongnuch R."/>
        </authorList>
    </citation>
    <scope>NUCLEOTIDE SEQUENCE</scope>
    <source>
        <strain evidence="2">S2AM</strain>
    </source>
</reference>